<dbReference type="PROSITE" id="PS51257">
    <property type="entry name" value="PROKAR_LIPOPROTEIN"/>
    <property type="match status" value="1"/>
</dbReference>
<comment type="subcellular location">
    <subcellularLocation>
        <location evidence="1">Membrane</location>
        <topology evidence="1">Single-pass membrane protein</topology>
    </subcellularLocation>
</comment>
<name>A0A2S7Z8J4_9FIRM</name>
<keyword evidence="8" id="KW-1185">Reference proteome</keyword>
<evidence type="ECO:0000259" key="6">
    <source>
        <dbReference type="Pfam" id="PF04357"/>
    </source>
</evidence>
<dbReference type="OrthoDB" id="3034030at2"/>
<accession>A0A2S7Z8J4</accession>
<evidence type="ECO:0000256" key="2">
    <source>
        <dbReference type="ARBA" id="ARBA00022692"/>
    </source>
</evidence>
<keyword evidence="3" id="KW-1133">Transmembrane helix</keyword>
<feature type="signal peptide" evidence="5">
    <location>
        <begin position="1"/>
        <end position="28"/>
    </location>
</feature>
<dbReference type="EMBL" id="PPDB01000004">
    <property type="protein sequence ID" value="PQL19602.1"/>
    <property type="molecule type" value="Genomic_DNA"/>
</dbReference>
<protein>
    <submittedName>
        <fullName evidence="7">Peptidase</fullName>
    </submittedName>
</protein>
<keyword evidence="5" id="KW-0732">Signal</keyword>
<dbReference type="RefSeq" id="WP_105090964.1">
    <property type="nucleotide sequence ID" value="NZ_PPDB01000004.1"/>
</dbReference>
<dbReference type="InterPro" id="IPR007452">
    <property type="entry name" value="TamB_C"/>
</dbReference>
<evidence type="ECO:0000313" key="7">
    <source>
        <dbReference type="EMBL" id="PQL19602.1"/>
    </source>
</evidence>
<dbReference type="Pfam" id="PF04357">
    <property type="entry name" value="TamB"/>
    <property type="match status" value="1"/>
</dbReference>
<dbReference type="STRING" id="1298594.GCA_001312465_02466"/>
<sequence length="1430" mass="152219">MTRKKCCLIGAAILGLSCGIGSSINPIAQTYVAPMVKEQVNTAINGSVDYDSLRINWNGDIILTDVVIRDTEGHLVGTAPEIAVGVKLSSLPGLISGNRSGADAISSVSVERPDLHIWQLADGSWSVTKLIKPSDPNEQKSFEGDINVDEGTVALRMQDGTRHVVNNLNGSVALDTNSLSKGAFTGSLDGSAVQINGSVDMNDFTNFEFYAQSDSVDVSGLMNFVPLGNDISVKKGTLQDLHVNVKCEDGKYIMSGNVKFKGLEGTYKRGNTIYTITDGNGRIMLNHNQIVIAQSSWRVNDQVAKVNGLITLGDNEEYLNLNVVADKVDVATLTDSGITGTVGGRAHIGGTTVSPYVSATVASSGLSYGDYHVDRAQGDIVYDNGRVKVSDITLFAGTGSAKVNGQYMIDDGSFTADIKAHALPLDAFTQNMNHPIGGSADGDIRLVGKNNALTDLVGHVEGQQISMRGIVLDSVKADLSQTGDKTNVVAVGKMGDGTLSGYGYIENGQVQATVSGNALPLTSLSSIIGAADVDGTLSTSINVQGDLNNPHVTGNIWGQEVHYKGSRYNDIHSDLELNNHVLTLKNGHIGDGNGGFDVSGQYHLDTDAIDITAVARAVRIENAIRPFTDLPITGWFESDNHITGTMANPIVEGRAHLWDGSAYGKLVTNAFVKYSYANDSLRLYRFDVEGYGAIITGGGTVAKDAIDISFEGNNIDMGRLLINSDIDIQGLVSGRGTVRGSMDNPQLNAYVESNALVLNGEALSDIHGQLYADKSVVNLQNFTFAENTGGRYVASGGMRLDGTKSLFGALNVENGGVNNLLTLLDKKNEHLDGRLNGSVELGGTYDNPSVHVQGTIDDVSIDKTVVGDASIDASLANRKFDVKTLKLPVNDGLIAMGGTMDLDGIANMQVALKNVDIKPFLPLIGKDINATGNVTGVLNMTGETKNPKVELSAAIEDGSYNGIAIDQGFALATMQDGVIQIQRIQGTKGGYKLAAYGKIPLAALYTSGHLAADDKKAMDVTIDFNEADMAVIPLVTKSVKEATGALKGTVHITGTVDQPEAYGAVSVRNGSMKLAAVNNEITDINGDLIFSGQQGDLQARITMGKGSAGLAAKVNWNGHSLTNYRAAVQLDGLDVRSEYVKGPLNGELYIADKDGLPTLMGHLDLEKVQFKIPLSFESSSSTDDLGVDVTVHAGKGVRLYDRTLYDMFITGDVHFGGSLLNPMASGQFDVKSGTFKYLSHTFNITKGNAHFVGGSYLPMLQLEAETNVSNYNIMLGVKGTVDHMDLSLTSNPGLSQKQIISMLTFGRGADSNSSTLTNDDVNAVATAGLQMFAFGYVQDALQNTFGLDRINITTGSIDPDEPTNKATAGNYNIEIGKYVLPKVMLTYSQGINNKQNKYGIEYSVRRNIKFTGWRTSQGNNYIGGRWTRSF</sequence>
<feature type="chain" id="PRO_5015565412" evidence="5">
    <location>
        <begin position="29"/>
        <end position="1430"/>
    </location>
</feature>
<feature type="domain" description="Translocation and assembly module TamB C-terminal" evidence="6">
    <location>
        <begin position="1184"/>
        <end position="1417"/>
    </location>
</feature>
<keyword evidence="2" id="KW-0812">Transmembrane</keyword>
<dbReference type="GO" id="GO:0005886">
    <property type="term" value="C:plasma membrane"/>
    <property type="evidence" value="ECO:0007669"/>
    <property type="project" value="InterPro"/>
</dbReference>
<proteinExistence type="predicted"/>
<dbReference type="PANTHER" id="PTHR36985">
    <property type="entry name" value="TRANSLOCATION AND ASSEMBLY MODULE SUBUNIT TAMB"/>
    <property type="match status" value="1"/>
</dbReference>
<evidence type="ECO:0000313" key="8">
    <source>
        <dbReference type="Proteomes" id="UP000237916"/>
    </source>
</evidence>
<organism evidence="7 8">
    <name type="scientific">Veillonella denticariosi JCM 15641</name>
    <dbReference type="NCBI Taxonomy" id="1298594"/>
    <lineage>
        <taxon>Bacteria</taxon>
        <taxon>Bacillati</taxon>
        <taxon>Bacillota</taxon>
        <taxon>Negativicutes</taxon>
        <taxon>Veillonellales</taxon>
        <taxon>Veillonellaceae</taxon>
        <taxon>Veillonella</taxon>
    </lineage>
</organism>
<evidence type="ECO:0000256" key="3">
    <source>
        <dbReference type="ARBA" id="ARBA00022989"/>
    </source>
</evidence>
<evidence type="ECO:0000256" key="5">
    <source>
        <dbReference type="SAM" id="SignalP"/>
    </source>
</evidence>
<gene>
    <name evidence="7" type="ORF">VEHSUH05_05340</name>
</gene>
<evidence type="ECO:0000256" key="1">
    <source>
        <dbReference type="ARBA" id="ARBA00004167"/>
    </source>
</evidence>
<keyword evidence="4" id="KW-0472">Membrane</keyword>
<reference evidence="7 8" key="1">
    <citation type="submission" date="2018-01" db="EMBL/GenBank/DDBJ databases">
        <title>Draft genome sequences of clinical isolates and type strains of oral Veillonella including Veillonella infantum sp., nov.</title>
        <authorList>
            <person name="Mashima I."/>
            <person name="Liao Y.-C."/>
            <person name="Sabharwal A."/>
            <person name="Haase E.M."/>
            <person name="Nakazawa F."/>
            <person name="Scannapieco F.A."/>
        </authorList>
    </citation>
    <scope>NUCLEOTIDE SEQUENCE [LARGE SCALE GENOMIC DNA]</scope>
    <source>
        <strain evidence="7 8">JCM 15641</strain>
    </source>
</reference>
<dbReference type="Proteomes" id="UP000237916">
    <property type="component" value="Unassembled WGS sequence"/>
</dbReference>
<dbReference type="GO" id="GO:0009306">
    <property type="term" value="P:protein secretion"/>
    <property type="evidence" value="ECO:0007669"/>
    <property type="project" value="InterPro"/>
</dbReference>
<comment type="caution">
    <text evidence="7">The sequence shown here is derived from an EMBL/GenBank/DDBJ whole genome shotgun (WGS) entry which is preliminary data.</text>
</comment>
<dbReference type="PANTHER" id="PTHR36985:SF1">
    <property type="entry name" value="TRANSLOCATION AND ASSEMBLY MODULE SUBUNIT TAMB"/>
    <property type="match status" value="1"/>
</dbReference>
<evidence type="ECO:0000256" key="4">
    <source>
        <dbReference type="ARBA" id="ARBA00023136"/>
    </source>
</evidence>